<gene>
    <name evidence="1" type="ORF">C4K88_13350</name>
</gene>
<evidence type="ECO:0000313" key="2">
    <source>
        <dbReference type="Proteomes" id="UP000239297"/>
    </source>
</evidence>
<dbReference type="OrthoDB" id="4945940at2"/>
<dbReference type="RefSeq" id="WP_104122100.1">
    <property type="nucleotide sequence ID" value="NZ_PRKW01000005.1"/>
</dbReference>
<comment type="caution">
    <text evidence="1">The sequence shown here is derived from an EMBL/GenBank/DDBJ whole genome shotgun (WGS) entry which is preliminary data.</text>
</comment>
<dbReference type="Proteomes" id="UP000239297">
    <property type="component" value="Unassembled WGS sequence"/>
</dbReference>
<proteinExistence type="predicted"/>
<accession>A0A2S5IVV6</accession>
<sequence length="132" mass="13935">MTSEQPRPALVVDLDPLADVISAALVDHPGVVRLEPTLRSVIDRWTPAALDQLHRTLRPAGSPPVVARDGLLLTLSDGVLDLKIDVATDINRSALDLAREVQDVAARLVDAEGIAVGRVDVTILAIEGAPAT</sequence>
<protein>
    <recommendedName>
        <fullName evidence="3">Asp23/Gls24 family protein</fullName>
    </recommendedName>
</protein>
<evidence type="ECO:0000313" key="1">
    <source>
        <dbReference type="EMBL" id="PPB48698.1"/>
    </source>
</evidence>
<keyword evidence="2" id="KW-1185">Reference proteome</keyword>
<dbReference type="AlphaFoldDB" id="A0A2S5IVV6"/>
<organism evidence="1 2">
    <name type="scientific">Arthrobacter pityocampae</name>
    <dbReference type="NCBI Taxonomy" id="547334"/>
    <lineage>
        <taxon>Bacteria</taxon>
        <taxon>Bacillati</taxon>
        <taxon>Actinomycetota</taxon>
        <taxon>Actinomycetes</taxon>
        <taxon>Micrococcales</taxon>
        <taxon>Micrococcaceae</taxon>
        <taxon>Arthrobacter</taxon>
    </lineage>
</organism>
<evidence type="ECO:0008006" key="3">
    <source>
        <dbReference type="Google" id="ProtNLM"/>
    </source>
</evidence>
<reference evidence="1 2" key="1">
    <citation type="journal article" date="2014" name="Int. J. Syst. Evol. Microbiol.">
        <title>Arthrobacter pityocampae sp. nov., isolated from Thaumetopoea pityocampa (Lep., Thaumetopoeidae).</title>
        <authorList>
            <person name="Ince I.A."/>
            <person name="Demirbag Z."/>
            <person name="Kati H."/>
        </authorList>
    </citation>
    <scope>NUCLEOTIDE SEQUENCE [LARGE SCALE GENOMIC DNA]</scope>
    <source>
        <strain evidence="1 2">Tp2</strain>
    </source>
</reference>
<dbReference type="EMBL" id="PRKW01000005">
    <property type="protein sequence ID" value="PPB48698.1"/>
    <property type="molecule type" value="Genomic_DNA"/>
</dbReference>
<name>A0A2S5IVV6_9MICC</name>